<protein>
    <submittedName>
        <fullName evidence="2">Uncharacterized protein</fullName>
    </submittedName>
</protein>
<evidence type="ECO:0000313" key="2">
    <source>
        <dbReference type="WBParaSite" id="JU765_v2.g18781.t1"/>
    </source>
</evidence>
<organism evidence="1 2">
    <name type="scientific">Panagrolaimus sp. JU765</name>
    <dbReference type="NCBI Taxonomy" id="591449"/>
    <lineage>
        <taxon>Eukaryota</taxon>
        <taxon>Metazoa</taxon>
        <taxon>Ecdysozoa</taxon>
        <taxon>Nematoda</taxon>
        <taxon>Chromadorea</taxon>
        <taxon>Rhabditida</taxon>
        <taxon>Tylenchina</taxon>
        <taxon>Panagrolaimomorpha</taxon>
        <taxon>Panagrolaimoidea</taxon>
        <taxon>Panagrolaimidae</taxon>
        <taxon>Panagrolaimus</taxon>
    </lineage>
</organism>
<name>A0AC34QS22_9BILA</name>
<reference evidence="2" key="1">
    <citation type="submission" date="2022-11" db="UniProtKB">
        <authorList>
            <consortium name="WormBaseParasite"/>
        </authorList>
    </citation>
    <scope>IDENTIFICATION</scope>
</reference>
<sequence length="188" mass="20390">MARMTILMNDKSCFQEIEPSNGGVLVDLNQCSCFLPPTFIASGIFRLGLSVQANCSVHSLLEPRMLMMFPDETVSNVEIIFFEESNISAPILPQNSPNVGTTKDVSTLVWIIAGILGGTFLVFFLPLIILFVCHKRCQKQANPTAKTLLNDGLLAPPTSALASGDTETPSKLAEKNARESVQPTCENS</sequence>
<dbReference type="Proteomes" id="UP000887576">
    <property type="component" value="Unplaced"/>
</dbReference>
<accession>A0AC34QS22</accession>
<dbReference type="WBParaSite" id="JU765_v2.g18781.t1">
    <property type="protein sequence ID" value="JU765_v2.g18781.t1"/>
    <property type="gene ID" value="JU765_v2.g18781"/>
</dbReference>
<evidence type="ECO:0000313" key="1">
    <source>
        <dbReference type="Proteomes" id="UP000887576"/>
    </source>
</evidence>
<proteinExistence type="predicted"/>